<dbReference type="InterPro" id="IPR007842">
    <property type="entry name" value="HEPN_dom"/>
</dbReference>
<dbReference type="RefSeq" id="WP_008151918.1">
    <property type="nucleotide sequence ID" value="NZ_CP102285.1"/>
</dbReference>
<dbReference type="Pfam" id="PF05168">
    <property type="entry name" value="HEPN"/>
    <property type="match status" value="1"/>
</dbReference>
<sequence length="231" mass="26377">MSRNRKLVKENLHTEDVNDAYAIIAGCNCAGIKWYIVATENLATAKVLFKNERFAHCIFFLQQCVECLIKGILLECDVIDRPIGLGHAPEEAFKELYERFDNGYNAENCKFISQAINGIENNFEKKLPIIVKLVNKATTVYSNNYIMMLTGHDEVKYNYVNTVLYCLGILFNGTEATTRYPDKEVCPEEKYSTNAIQTQIPSLLNLIERIIGIITWGLPEYNIHKIPKNNL</sequence>
<feature type="domain" description="HEPN" evidence="1">
    <location>
        <begin position="34"/>
        <end position="112"/>
    </location>
</feature>
<gene>
    <name evidence="2" type="ORF">PRABACTJOHN_03596</name>
</gene>
<dbReference type="SUPFAM" id="SSF81593">
    <property type="entry name" value="Nucleotidyltransferase substrate binding subunit/domain"/>
    <property type="match status" value="1"/>
</dbReference>
<reference evidence="2 3" key="2">
    <citation type="submission" date="2008-10" db="EMBL/GenBank/DDBJ databases">
        <authorList>
            <person name="Fulton L."/>
            <person name="Clifton S."/>
            <person name="Fulton B."/>
            <person name="Xu J."/>
            <person name="Minx P."/>
            <person name="Pepin K.H."/>
            <person name="Johnson M."/>
            <person name="Bhonagiri V."/>
            <person name="Nash W.E."/>
            <person name="Mardis E.R."/>
            <person name="Wilson R.K."/>
        </authorList>
    </citation>
    <scope>NUCLEOTIDE SEQUENCE [LARGE SCALE GENOMIC DNA]</scope>
    <source>
        <strain evidence="2 3">DSM 18315</strain>
    </source>
</reference>
<proteinExistence type="predicted"/>
<dbReference type="Gene3D" id="1.20.120.330">
    <property type="entry name" value="Nucleotidyltransferases domain 2"/>
    <property type="match status" value="1"/>
</dbReference>
<name>B7BEW7_9BACT</name>
<dbReference type="HOGENOM" id="CLU_1198858_0_0_10"/>
<evidence type="ECO:0000313" key="3">
    <source>
        <dbReference type="Proteomes" id="UP000005510"/>
    </source>
</evidence>
<dbReference type="Proteomes" id="UP000005510">
    <property type="component" value="Unassembled WGS sequence"/>
</dbReference>
<protein>
    <recommendedName>
        <fullName evidence="1">HEPN domain-containing protein</fullName>
    </recommendedName>
</protein>
<organism evidence="2 3">
    <name type="scientific">Parabacteroides johnsonii DSM 18315</name>
    <dbReference type="NCBI Taxonomy" id="537006"/>
    <lineage>
        <taxon>Bacteria</taxon>
        <taxon>Pseudomonadati</taxon>
        <taxon>Bacteroidota</taxon>
        <taxon>Bacteroidia</taxon>
        <taxon>Bacteroidales</taxon>
        <taxon>Tannerellaceae</taxon>
        <taxon>Parabacteroides</taxon>
    </lineage>
</organism>
<evidence type="ECO:0000259" key="1">
    <source>
        <dbReference type="Pfam" id="PF05168"/>
    </source>
</evidence>
<dbReference type="AlphaFoldDB" id="B7BEW7"/>
<reference evidence="2 3" key="1">
    <citation type="submission" date="2008-10" db="EMBL/GenBank/DDBJ databases">
        <title>Draft genome sequence of Parabacteroides johnsonii (DSM 18315).</title>
        <authorList>
            <person name="Sudarsanam P."/>
            <person name="Ley R."/>
            <person name="Guruge J."/>
            <person name="Turnbaugh P.J."/>
            <person name="Mahowald M."/>
            <person name="Liep D."/>
            <person name="Gordon J."/>
        </authorList>
    </citation>
    <scope>NUCLEOTIDE SEQUENCE [LARGE SCALE GENOMIC DNA]</scope>
    <source>
        <strain evidence="2 3">DSM 18315</strain>
    </source>
</reference>
<dbReference type="GeneID" id="93406821"/>
<evidence type="ECO:0000313" key="2">
    <source>
        <dbReference type="EMBL" id="EEC95036.1"/>
    </source>
</evidence>
<accession>B7BEW7</accession>
<dbReference type="STRING" id="537006.PRABACTJOHN_03596"/>
<comment type="caution">
    <text evidence="2">The sequence shown here is derived from an EMBL/GenBank/DDBJ whole genome shotgun (WGS) entry which is preliminary data.</text>
</comment>
<dbReference type="EMBL" id="ABYH01000376">
    <property type="protein sequence ID" value="EEC95036.1"/>
    <property type="molecule type" value="Genomic_DNA"/>
</dbReference>